<evidence type="ECO:0000256" key="3">
    <source>
        <dbReference type="ARBA" id="ARBA00022692"/>
    </source>
</evidence>
<feature type="transmembrane region" description="Helical" evidence="6">
    <location>
        <begin position="250"/>
        <end position="271"/>
    </location>
</feature>
<organism evidence="7 9">
    <name type="scientific">Didymodactylos carnosus</name>
    <dbReference type="NCBI Taxonomy" id="1234261"/>
    <lineage>
        <taxon>Eukaryota</taxon>
        <taxon>Metazoa</taxon>
        <taxon>Spiralia</taxon>
        <taxon>Gnathifera</taxon>
        <taxon>Rotifera</taxon>
        <taxon>Eurotatoria</taxon>
        <taxon>Bdelloidea</taxon>
        <taxon>Philodinida</taxon>
        <taxon>Philodinidae</taxon>
        <taxon>Didymodactylos</taxon>
    </lineage>
</organism>
<comment type="subcellular location">
    <subcellularLocation>
        <location evidence="1">Cell membrane</location>
        <topology evidence="1">Multi-pass membrane protein</topology>
    </subcellularLocation>
</comment>
<feature type="transmembrane region" description="Helical" evidence="6">
    <location>
        <begin position="39"/>
        <end position="62"/>
    </location>
</feature>
<sequence length="321" mass="35672">MAALEADSVNGKNYETKPKYRLFLEKLVYDWSLDYSAMIAYSLLVSLVPIAVALFGILAIVLGNDNSLQDKIKTRIITSFPNETRDGLTHLLDMAFNQLSKDAGIILAIGIIFAVIVGSRLFVAIDDCLTIIYRTQERTFLRQNILAIKTLFLFIVLILLMIATSSAPSVFLGSIPGTFGRTITFIAGFLTSLGLSFLLFEFIYHFIPNKPMTLKQTWCGALLAGILLQIYLILFPLYATKFMTNYAGQIGFAVILLLFFYYFAAILILGAQINAFFYEQIQPFPCAFGTFIQNAYNEHINGEGRQLLAGSIGDVSYSAVS</sequence>
<dbReference type="GO" id="GO:0005886">
    <property type="term" value="C:plasma membrane"/>
    <property type="evidence" value="ECO:0007669"/>
    <property type="project" value="UniProtKB-SubCell"/>
</dbReference>
<keyword evidence="3 6" id="KW-0812">Transmembrane</keyword>
<reference evidence="7" key="1">
    <citation type="submission" date="2021-02" db="EMBL/GenBank/DDBJ databases">
        <authorList>
            <person name="Nowell W R."/>
        </authorList>
    </citation>
    <scope>NUCLEOTIDE SEQUENCE</scope>
</reference>
<feature type="transmembrane region" description="Helical" evidence="6">
    <location>
        <begin position="218"/>
        <end position="238"/>
    </location>
</feature>
<accession>A0A815HRX6</accession>
<dbReference type="PIRSF" id="PIRSF035875">
    <property type="entry name" value="RNase_BN"/>
    <property type="match status" value="1"/>
</dbReference>
<dbReference type="Proteomes" id="UP000663829">
    <property type="component" value="Unassembled WGS sequence"/>
</dbReference>
<keyword evidence="9" id="KW-1185">Reference proteome</keyword>
<dbReference type="Proteomes" id="UP000681722">
    <property type="component" value="Unassembled WGS sequence"/>
</dbReference>
<feature type="transmembrane region" description="Helical" evidence="6">
    <location>
        <begin position="183"/>
        <end position="206"/>
    </location>
</feature>
<dbReference type="AlphaFoldDB" id="A0A815HRX6"/>
<dbReference type="PANTHER" id="PTHR30213:SF0">
    <property type="entry name" value="UPF0761 MEMBRANE PROTEIN YIHY"/>
    <property type="match status" value="1"/>
</dbReference>
<evidence type="ECO:0000256" key="1">
    <source>
        <dbReference type="ARBA" id="ARBA00004651"/>
    </source>
</evidence>
<proteinExistence type="predicted"/>
<evidence type="ECO:0008006" key="10">
    <source>
        <dbReference type="Google" id="ProtNLM"/>
    </source>
</evidence>
<dbReference type="InterPro" id="IPR017039">
    <property type="entry name" value="Virul_fac_BrkB"/>
</dbReference>
<evidence type="ECO:0000313" key="7">
    <source>
        <dbReference type="EMBL" id="CAF1354275.1"/>
    </source>
</evidence>
<keyword evidence="4 6" id="KW-1133">Transmembrane helix</keyword>
<evidence type="ECO:0000256" key="5">
    <source>
        <dbReference type="ARBA" id="ARBA00023136"/>
    </source>
</evidence>
<feature type="transmembrane region" description="Helical" evidence="6">
    <location>
        <begin position="103"/>
        <end position="123"/>
    </location>
</feature>
<name>A0A815HRX6_9BILA</name>
<evidence type="ECO:0000256" key="2">
    <source>
        <dbReference type="ARBA" id="ARBA00022475"/>
    </source>
</evidence>
<evidence type="ECO:0000256" key="6">
    <source>
        <dbReference type="SAM" id="Phobius"/>
    </source>
</evidence>
<feature type="transmembrane region" description="Helical" evidence="6">
    <location>
        <begin position="144"/>
        <end position="163"/>
    </location>
</feature>
<keyword evidence="2" id="KW-1003">Cell membrane</keyword>
<evidence type="ECO:0000313" key="9">
    <source>
        <dbReference type="Proteomes" id="UP000663829"/>
    </source>
</evidence>
<dbReference type="PANTHER" id="PTHR30213">
    <property type="entry name" value="INNER MEMBRANE PROTEIN YHJD"/>
    <property type="match status" value="1"/>
</dbReference>
<gene>
    <name evidence="7" type="ORF">GPM918_LOCUS31067</name>
    <name evidence="8" type="ORF">SRO942_LOCUS31701</name>
</gene>
<dbReference type="EMBL" id="CAJNOQ010015068">
    <property type="protein sequence ID" value="CAF1354275.1"/>
    <property type="molecule type" value="Genomic_DNA"/>
</dbReference>
<protein>
    <recommendedName>
        <fullName evidence="10">YihY/virulence factor BrkB family protein</fullName>
    </recommendedName>
</protein>
<evidence type="ECO:0000256" key="4">
    <source>
        <dbReference type="ARBA" id="ARBA00022989"/>
    </source>
</evidence>
<dbReference type="Pfam" id="PF03631">
    <property type="entry name" value="Virul_fac_BrkB"/>
    <property type="match status" value="1"/>
</dbReference>
<dbReference type="EMBL" id="CAJOBC010066188">
    <property type="protein sequence ID" value="CAF4226967.1"/>
    <property type="molecule type" value="Genomic_DNA"/>
</dbReference>
<comment type="caution">
    <text evidence="7">The sequence shown here is derived from an EMBL/GenBank/DDBJ whole genome shotgun (WGS) entry which is preliminary data.</text>
</comment>
<keyword evidence="5 6" id="KW-0472">Membrane</keyword>
<evidence type="ECO:0000313" key="8">
    <source>
        <dbReference type="EMBL" id="CAF4226967.1"/>
    </source>
</evidence>